<dbReference type="Pfam" id="PF01555">
    <property type="entry name" value="N6_N4_Mtase"/>
    <property type="match status" value="1"/>
</dbReference>
<sequence length="400" mass="43864">MNINLLHGDCLELLDSLPENSVDSIITDPPYGLSKAPDMTEVLTHWLNGDDYEHRGSGFMGKTWDSFVPGPSVWRRCLAVLKPGGHLLSFFGSRTYDLGTTAIRLAGFEIRDQIMWVYGSGFPKSHNLGRAIDKALGIKPTVIPYAEGDLHVPTSQDAKNWDGWGTALKPAHEPICVARKPFTGSVVQNVLKHGTGAMNINATRVGTETRYNPRSHNKPGGLSLNMSVCGMPEDGVGSLVSGRWPANFCHDGSEEVLNLFPHSTSNGNRSEASRQASVKGTSWLMDNHMSQEYSDSGSVARYFYCAKASKQDRDEGLHMMSETQTRNPHPTVKPTSLMAWLCRLVTPTGGVILDPFMGSGSTGKAAVIEDFDFIGMESDSDYFDIARQRIAFKQNQLHPS</sequence>
<dbReference type="EC" id="2.1.1.-" evidence="4"/>
<dbReference type="RefSeq" id="WP_166718839.1">
    <property type="nucleotide sequence ID" value="NZ_VWXC01000001.1"/>
</dbReference>
<gene>
    <name evidence="6" type="ORF">F3J37_01350</name>
</gene>
<keyword evidence="3" id="KW-0808">Transferase</keyword>
<keyword evidence="2" id="KW-0489">Methyltransferase</keyword>
<dbReference type="InterPro" id="IPR029063">
    <property type="entry name" value="SAM-dependent_MTases_sf"/>
</dbReference>
<feature type="domain" description="DNA methylase N-4/N-6" evidence="5">
    <location>
        <begin position="22"/>
        <end position="387"/>
    </location>
</feature>
<dbReference type="Proteomes" id="UP001515780">
    <property type="component" value="Unassembled WGS sequence"/>
</dbReference>
<evidence type="ECO:0000313" key="6">
    <source>
        <dbReference type="EMBL" id="NIG17323.1"/>
    </source>
</evidence>
<evidence type="ECO:0000256" key="3">
    <source>
        <dbReference type="ARBA" id="ARBA00022679"/>
    </source>
</evidence>
<evidence type="ECO:0000259" key="5">
    <source>
        <dbReference type="Pfam" id="PF01555"/>
    </source>
</evidence>
<name>A0ABX0RJV4_9GAMM</name>
<comment type="caution">
    <text evidence="6">The sequence shown here is derived from an EMBL/GenBank/DDBJ whole genome shotgun (WGS) entry which is preliminary data.</text>
</comment>
<evidence type="ECO:0000256" key="4">
    <source>
        <dbReference type="RuleBase" id="RU362026"/>
    </source>
</evidence>
<dbReference type="InterPro" id="IPR002941">
    <property type="entry name" value="DNA_methylase_N4/N6"/>
</dbReference>
<evidence type="ECO:0000313" key="7">
    <source>
        <dbReference type="Proteomes" id="UP001515780"/>
    </source>
</evidence>
<evidence type="ECO:0000256" key="1">
    <source>
        <dbReference type="ARBA" id="ARBA00006594"/>
    </source>
</evidence>
<dbReference type="PRINTS" id="PR00508">
    <property type="entry name" value="S21N4MTFRASE"/>
</dbReference>
<dbReference type="PROSITE" id="PS00092">
    <property type="entry name" value="N6_MTASE"/>
    <property type="match status" value="1"/>
</dbReference>
<dbReference type="Gene3D" id="3.40.50.150">
    <property type="entry name" value="Vaccinia Virus protein VP39"/>
    <property type="match status" value="1"/>
</dbReference>
<reference evidence="6 7" key="1">
    <citation type="journal article" date="2019" name="bioRxiv">
        <title>Bacteria contribute to plant secondary compound degradation in a generalist herbivore system.</title>
        <authorList>
            <person name="Francoeur C.B."/>
            <person name="Khadempour L."/>
            <person name="Moreira-Soto R.D."/>
            <person name="Gotting K."/>
            <person name="Book A.J."/>
            <person name="Pinto-Tomas A.A."/>
            <person name="Keefover-Ring K."/>
            <person name="Currie C.R."/>
        </authorList>
    </citation>
    <scope>NUCLEOTIDE SEQUENCE [LARGE SCALE GENOMIC DNA]</scope>
    <source>
        <strain evidence="6">Al-1710</strain>
    </source>
</reference>
<dbReference type="InterPro" id="IPR001091">
    <property type="entry name" value="RM_Methyltransferase"/>
</dbReference>
<protein>
    <recommendedName>
        <fullName evidence="4">Methyltransferase</fullName>
        <ecNumber evidence="4">2.1.1.-</ecNumber>
    </recommendedName>
</protein>
<dbReference type="InterPro" id="IPR002052">
    <property type="entry name" value="DNA_methylase_N6_adenine_CS"/>
</dbReference>
<evidence type="ECO:0000256" key="2">
    <source>
        <dbReference type="ARBA" id="ARBA00022603"/>
    </source>
</evidence>
<dbReference type="SUPFAM" id="SSF53335">
    <property type="entry name" value="S-adenosyl-L-methionine-dependent methyltransferases"/>
    <property type="match status" value="1"/>
</dbReference>
<organism evidence="6 7">
    <name type="scientific">Candidatus Pantoea communis</name>
    <dbReference type="NCBI Taxonomy" id="2608354"/>
    <lineage>
        <taxon>Bacteria</taxon>
        <taxon>Pseudomonadati</taxon>
        <taxon>Pseudomonadota</taxon>
        <taxon>Gammaproteobacteria</taxon>
        <taxon>Enterobacterales</taxon>
        <taxon>Erwiniaceae</taxon>
        <taxon>Pantoea</taxon>
    </lineage>
</organism>
<comment type="similarity">
    <text evidence="1 4">Belongs to the N(4)/N(6)-methyltransferase family.</text>
</comment>
<proteinExistence type="inferred from homology"/>
<dbReference type="EMBL" id="VWXC01000001">
    <property type="protein sequence ID" value="NIG17323.1"/>
    <property type="molecule type" value="Genomic_DNA"/>
</dbReference>
<accession>A0ABX0RJV4</accession>
<keyword evidence="7" id="KW-1185">Reference proteome</keyword>